<gene>
    <name evidence="2" type="ORF">QSG27_06730</name>
</gene>
<dbReference type="PANTHER" id="PTHR43072">
    <property type="entry name" value="N-ACETYLTRANSFERASE"/>
    <property type="match status" value="1"/>
</dbReference>
<accession>A0ABU0WE20</accession>
<dbReference type="PROSITE" id="PS51186">
    <property type="entry name" value="GNAT"/>
    <property type="match status" value="1"/>
</dbReference>
<dbReference type="InterPro" id="IPR000182">
    <property type="entry name" value="GNAT_dom"/>
</dbReference>
<organism evidence="2 3">
    <name type="scientific">Azospirillum isscasi</name>
    <dbReference type="NCBI Taxonomy" id="3053926"/>
    <lineage>
        <taxon>Bacteria</taxon>
        <taxon>Pseudomonadati</taxon>
        <taxon>Pseudomonadota</taxon>
        <taxon>Alphaproteobacteria</taxon>
        <taxon>Rhodospirillales</taxon>
        <taxon>Azospirillaceae</taxon>
        <taxon>Azospirillum</taxon>
    </lineage>
</organism>
<dbReference type="Proteomes" id="UP001227317">
    <property type="component" value="Unassembled WGS sequence"/>
</dbReference>
<dbReference type="SUPFAM" id="SSF55729">
    <property type="entry name" value="Acyl-CoA N-acyltransferases (Nat)"/>
    <property type="match status" value="1"/>
</dbReference>
<dbReference type="Pfam" id="PF00583">
    <property type="entry name" value="Acetyltransf_1"/>
    <property type="match status" value="1"/>
</dbReference>
<reference evidence="2 3" key="1">
    <citation type="submission" date="2023-06" db="EMBL/GenBank/DDBJ databases">
        <title>Azospirillum isscasensis sp.nov, a bacterium isolated from rhizosphere soil of rice.</title>
        <authorList>
            <person name="Wang H."/>
        </authorList>
    </citation>
    <scope>NUCLEOTIDE SEQUENCE [LARGE SCALE GENOMIC DNA]</scope>
    <source>
        <strain evidence="2 3">C340-1</strain>
    </source>
</reference>
<sequence length="178" mass="19239">MHIRDCRPDDLARIQAIYAHHVLTGTASFEEVPPGLDELARRRDDVLARGMPYVVAETEGRVIGYAYAGPYRLRTAYRHTVEDSIYLDPDCMGRGAGRALLSAVIDRCAEAGCRQMVAVIGGSGNAASIGLHRSLGFEPAGVLKAVGFKFGNWVDSVLMQRPLSHGDAAPPDDCRGTK</sequence>
<evidence type="ECO:0000259" key="1">
    <source>
        <dbReference type="PROSITE" id="PS51186"/>
    </source>
</evidence>
<evidence type="ECO:0000313" key="3">
    <source>
        <dbReference type="Proteomes" id="UP001227317"/>
    </source>
</evidence>
<dbReference type="RefSeq" id="WP_306704457.1">
    <property type="nucleotide sequence ID" value="NZ_JAUJFI010000021.1"/>
</dbReference>
<protein>
    <submittedName>
        <fullName evidence="2">N-acetyltransferase family protein</fullName>
    </submittedName>
</protein>
<name>A0ABU0WE20_9PROT</name>
<feature type="domain" description="N-acetyltransferase" evidence="1">
    <location>
        <begin position="1"/>
        <end position="164"/>
    </location>
</feature>
<proteinExistence type="predicted"/>
<comment type="caution">
    <text evidence="2">The sequence shown here is derived from an EMBL/GenBank/DDBJ whole genome shotgun (WGS) entry which is preliminary data.</text>
</comment>
<dbReference type="PANTHER" id="PTHR43072:SF8">
    <property type="entry name" value="ACYLTRANSFERASE FABY-RELATED"/>
    <property type="match status" value="1"/>
</dbReference>
<dbReference type="InterPro" id="IPR016181">
    <property type="entry name" value="Acyl_CoA_acyltransferase"/>
</dbReference>
<dbReference type="Gene3D" id="3.40.630.30">
    <property type="match status" value="1"/>
</dbReference>
<dbReference type="CDD" id="cd04301">
    <property type="entry name" value="NAT_SF"/>
    <property type="match status" value="1"/>
</dbReference>
<keyword evidence="3" id="KW-1185">Reference proteome</keyword>
<evidence type="ECO:0000313" key="2">
    <source>
        <dbReference type="EMBL" id="MDQ2102386.1"/>
    </source>
</evidence>
<dbReference type="EMBL" id="JAUJFI010000021">
    <property type="protein sequence ID" value="MDQ2102386.1"/>
    <property type="molecule type" value="Genomic_DNA"/>
</dbReference>